<sequence>MPLSEALSTTRQQGARRRGAAHLAVAGAVAVLVAGCTTEPPTPEADAPVVAAVVSETQELKILDRVSTVVAEADQADEASSLAARLSGPALALREAELELAAARGDDKLLTNLSLEMQQVVLPSEQGWPRSSYGIGVTPKGKGTPVLAAFEQASAREQYKLWGYVQLLPDITMPRFAEAALGSPAVAVDDTTLKATPEAAVAQYASVLTHDERSRYAEGFADDYVRRLIRSYGKLQVDAIEEKDGRGTFEIEYERTNDPVKAVRTVDGGALVLGALASQETVRAEENWQLGPPTPSARALWGSAERTNVVRIAYRDMVALYVPPKDSDVQITAVGHHRVPYDVSND</sequence>
<name>A0ABV9HQT5_9MICO</name>
<dbReference type="RefSeq" id="WP_377142088.1">
    <property type="nucleotide sequence ID" value="NZ_JBHSFI010000010.1"/>
</dbReference>
<feature type="domain" description="DUF8094" evidence="1">
    <location>
        <begin position="52"/>
        <end position="335"/>
    </location>
</feature>
<evidence type="ECO:0000259" key="1">
    <source>
        <dbReference type="Pfam" id="PF26366"/>
    </source>
</evidence>
<gene>
    <name evidence="2" type="ORF">ACFO6V_27270</name>
</gene>
<evidence type="ECO:0000313" key="2">
    <source>
        <dbReference type="EMBL" id="MFC4631971.1"/>
    </source>
</evidence>
<dbReference type="InterPro" id="IPR058407">
    <property type="entry name" value="DUF8094"/>
</dbReference>
<proteinExistence type="predicted"/>
<comment type="caution">
    <text evidence="2">The sequence shown here is derived from an EMBL/GenBank/DDBJ whole genome shotgun (WGS) entry which is preliminary data.</text>
</comment>
<protein>
    <recommendedName>
        <fullName evidence="1">DUF8094 domain-containing protein</fullName>
    </recommendedName>
</protein>
<reference evidence="3" key="1">
    <citation type="journal article" date="2019" name="Int. J. Syst. Evol. Microbiol.">
        <title>The Global Catalogue of Microorganisms (GCM) 10K type strain sequencing project: providing services to taxonomists for standard genome sequencing and annotation.</title>
        <authorList>
            <consortium name="The Broad Institute Genomics Platform"/>
            <consortium name="The Broad Institute Genome Sequencing Center for Infectious Disease"/>
            <person name="Wu L."/>
            <person name="Ma J."/>
        </authorList>
    </citation>
    <scope>NUCLEOTIDE SEQUENCE [LARGE SCALE GENOMIC DNA]</scope>
    <source>
        <strain evidence="3">CCUG 42722</strain>
    </source>
</reference>
<dbReference type="Proteomes" id="UP001596011">
    <property type="component" value="Unassembled WGS sequence"/>
</dbReference>
<accession>A0ABV9HQT5</accession>
<organism evidence="2 3">
    <name type="scientific">Promicromonospora alba</name>
    <dbReference type="NCBI Taxonomy" id="1616110"/>
    <lineage>
        <taxon>Bacteria</taxon>
        <taxon>Bacillati</taxon>
        <taxon>Actinomycetota</taxon>
        <taxon>Actinomycetes</taxon>
        <taxon>Micrococcales</taxon>
        <taxon>Promicromonosporaceae</taxon>
        <taxon>Promicromonospora</taxon>
    </lineage>
</organism>
<dbReference type="Pfam" id="PF26366">
    <property type="entry name" value="DUF8094"/>
    <property type="match status" value="1"/>
</dbReference>
<evidence type="ECO:0000313" key="3">
    <source>
        <dbReference type="Proteomes" id="UP001596011"/>
    </source>
</evidence>
<dbReference type="EMBL" id="JBHSFI010000010">
    <property type="protein sequence ID" value="MFC4631971.1"/>
    <property type="molecule type" value="Genomic_DNA"/>
</dbReference>
<keyword evidence="3" id="KW-1185">Reference proteome</keyword>